<gene>
    <name evidence="5" type="ORF">FM110_09240</name>
</gene>
<dbReference type="GO" id="GO:0006633">
    <property type="term" value="P:fatty acid biosynthetic process"/>
    <property type="evidence" value="ECO:0007669"/>
    <property type="project" value="InterPro"/>
</dbReference>
<dbReference type="GO" id="GO:0044550">
    <property type="term" value="P:secondary metabolite biosynthetic process"/>
    <property type="evidence" value="ECO:0007669"/>
    <property type="project" value="TreeGrafter"/>
</dbReference>
<dbReference type="Gene3D" id="3.40.47.10">
    <property type="match status" value="2"/>
</dbReference>
<keyword evidence="2" id="KW-0012">Acyltransferase</keyword>
<dbReference type="InterPro" id="IPR013751">
    <property type="entry name" value="ACP_syn_III_N"/>
</dbReference>
<accession>A0A1X6X344</accession>
<evidence type="ECO:0000259" key="3">
    <source>
        <dbReference type="Pfam" id="PF08541"/>
    </source>
</evidence>
<dbReference type="GO" id="GO:0004315">
    <property type="term" value="F:3-oxoacyl-[acyl-carrier-protein] synthase activity"/>
    <property type="evidence" value="ECO:0007669"/>
    <property type="project" value="InterPro"/>
</dbReference>
<dbReference type="InterPro" id="IPR016039">
    <property type="entry name" value="Thiolase-like"/>
</dbReference>
<dbReference type="AlphaFoldDB" id="A0A1X6X344"/>
<dbReference type="NCBIfam" id="NF006720">
    <property type="entry name" value="PRK09258.1"/>
    <property type="match status" value="1"/>
</dbReference>
<keyword evidence="6" id="KW-1185">Reference proteome</keyword>
<evidence type="ECO:0000259" key="4">
    <source>
        <dbReference type="Pfam" id="PF08545"/>
    </source>
</evidence>
<dbReference type="Pfam" id="PF08541">
    <property type="entry name" value="ACP_syn_III_C"/>
    <property type="match status" value="1"/>
</dbReference>
<organism evidence="5 6">
    <name type="scientific">Brachybacterium nesterenkovii</name>
    <dbReference type="NCBI Taxonomy" id="47847"/>
    <lineage>
        <taxon>Bacteria</taxon>
        <taxon>Bacillati</taxon>
        <taxon>Actinomycetota</taxon>
        <taxon>Actinomycetes</taxon>
        <taxon>Micrococcales</taxon>
        <taxon>Dermabacteraceae</taxon>
        <taxon>Brachybacterium</taxon>
    </lineage>
</organism>
<dbReference type="InterPro" id="IPR013747">
    <property type="entry name" value="ACP_syn_III_C"/>
</dbReference>
<feature type="domain" description="Beta-ketoacyl-[acyl-carrier-protein] synthase III C-terminal" evidence="3">
    <location>
        <begin position="257"/>
        <end position="341"/>
    </location>
</feature>
<reference evidence="5 6" key="1">
    <citation type="submission" date="2017-02" db="EMBL/GenBank/DDBJ databases">
        <authorList>
            <person name="Peterson S.W."/>
        </authorList>
    </citation>
    <scope>NUCLEOTIDE SEQUENCE [LARGE SCALE GENOMIC DNA]</scope>
    <source>
        <strain evidence="5 6">CIP104813</strain>
    </source>
</reference>
<feature type="domain" description="Beta-ketoacyl-[acyl-carrier-protein] synthase III N-terminal" evidence="4">
    <location>
        <begin position="124"/>
        <end position="160"/>
    </location>
</feature>
<dbReference type="Proteomes" id="UP000195981">
    <property type="component" value="Unassembled WGS sequence"/>
</dbReference>
<evidence type="ECO:0000313" key="5">
    <source>
        <dbReference type="EMBL" id="SLM93065.1"/>
    </source>
</evidence>
<sequence length="342" mass="36880">MNGNTTIVHRNTALLAVEATEAQVPVSSDQIDEWLAPARRRLRLPKGVLQRVAGVYERRWWRDTETGWRQGIVLAAERAMARAGITRDQVGLMINASVSRQHLEPAVVTSVHNALGMPTTCMDFDITNACLGFVNAMTMAASMIDSGQIQYALVVGAEDVEEVQRGTIGRLNSKGATRADFNNQFASLTLGSGAAAAVLGPADRHPEGHRLVGTQARAGTEHHDLCIGDMDDMRTDSAGLLENGIQLILDTWRDANEAGFDLGGVQHVIPHQVSTVYTRNFAKATGVGLDRIPVTVSDWGNVAAEAVPMTLAKHQPNIAKDDRVLLLGVGSGLNTAFMEITW</sequence>
<dbReference type="RefSeq" id="WP_234992140.1">
    <property type="nucleotide sequence ID" value="NZ_FWFG01000081.1"/>
</dbReference>
<dbReference type="PANTHER" id="PTHR34069">
    <property type="entry name" value="3-OXOACYL-[ACYL-CARRIER-PROTEIN] SYNTHASE 3"/>
    <property type="match status" value="1"/>
</dbReference>
<name>A0A1X6X344_9MICO</name>
<dbReference type="PANTHER" id="PTHR34069:SF3">
    <property type="entry name" value="ACYL-COA:ACYL-COA ALKYLTRANSFERASE"/>
    <property type="match status" value="1"/>
</dbReference>
<evidence type="ECO:0000256" key="1">
    <source>
        <dbReference type="ARBA" id="ARBA00022679"/>
    </source>
</evidence>
<proteinExistence type="predicted"/>
<protein>
    <submittedName>
        <fullName evidence="5">3-oxoacyl-[ACP] synthase III in alkane synthesis cluster</fullName>
    </submittedName>
</protein>
<dbReference type="SUPFAM" id="SSF53901">
    <property type="entry name" value="Thiolase-like"/>
    <property type="match status" value="1"/>
</dbReference>
<dbReference type="Pfam" id="PF08545">
    <property type="entry name" value="ACP_syn_III"/>
    <property type="match status" value="1"/>
</dbReference>
<keyword evidence="1" id="KW-0808">Transferase</keyword>
<evidence type="ECO:0000313" key="6">
    <source>
        <dbReference type="Proteomes" id="UP000195981"/>
    </source>
</evidence>
<evidence type="ECO:0000256" key="2">
    <source>
        <dbReference type="ARBA" id="ARBA00023315"/>
    </source>
</evidence>
<dbReference type="EMBL" id="FWFG01000081">
    <property type="protein sequence ID" value="SLM93065.1"/>
    <property type="molecule type" value="Genomic_DNA"/>
</dbReference>